<reference evidence="7 8" key="1">
    <citation type="submission" date="2015-03" db="EMBL/GenBank/DDBJ databases">
        <title>Genomics and transcriptomics of the oil-accumulating basidiomycete yeast T. oleaginosus allow insights into substrate utilization and the diverse evolutionary trajectories of mating systems in fungi.</title>
        <authorList>
            <consortium name="DOE Joint Genome Institute"/>
            <person name="Kourist R."/>
            <person name="Kracht O."/>
            <person name="Bracharz F."/>
            <person name="Lipzen A."/>
            <person name="Nolan M."/>
            <person name="Ohm R."/>
            <person name="Grigoriev I."/>
            <person name="Sun S."/>
            <person name="Heitman J."/>
            <person name="Bruck T."/>
            <person name="Nowrousian M."/>
        </authorList>
    </citation>
    <scope>NUCLEOTIDE SEQUENCE [LARGE SCALE GENOMIC DNA]</scope>
    <source>
        <strain evidence="7 8">IBC0246</strain>
    </source>
</reference>
<dbReference type="Gene3D" id="3.30.420.10">
    <property type="entry name" value="Ribonuclease H-like superfamily/Ribonuclease H"/>
    <property type="match status" value="1"/>
</dbReference>
<accession>A0A0J0XGL0</accession>
<dbReference type="GO" id="GO:0003676">
    <property type="term" value="F:nucleic acid binding"/>
    <property type="evidence" value="ECO:0007669"/>
    <property type="project" value="InterPro"/>
</dbReference>
<dbReference type="SUPFAM" id="SSF53098">
    <property type="entry name" value="Ribonuclease H-like"/>
    <property type="match status" value="1"/>
</dbReference>
<dbReference type="AlphaFoldDB" id="A0A0J0XGL0"/>
<dbReference type="GO" id="GO:0004527">
    <property type="term" value="F:exonuclease activity"/>
    <property type="evidence" value="ECO:0007669"/>
    <property type="project" value="UniProtKB-KW"/>
</dbReference>
<dbReference type="STRING" id="879819.A0A0J0XGL0"/>
<dbReference type="EMBL" id="KQ087240">
    <property type="protein sequence ID" value="KLT40162.1"/>
    <property type="molecule type" value="Genomic_DNA"/>
</dbReference>
<gene>
    <name evidence="7" type="ORF">CC85DRAFT_249964</name>
</gene>
<dbReference type="SMART" id="SM00479">
    <property type="entry name" value="EXOIII"/>
    <property type="match status" value="1"/>
</dbReference>
<dbReference type="PANTHER" id="PTHR12801">
    <property type="entry name" value="RNA EXONUCLEASE REXO1 / RECO3 FAMILY MEMBER-RELATED"/>
    <property type="match status" value="1"/>
</dbReference>
<evidence type="ECO:0000256" key="1">
    <source>
        <dbReference type="ARBA" id="ARBA00022552"/>
    </source>
</evidence>
<dbReference type="GeneID" id="28981094"/>
<dbReference type="InterPro" id="IPR047021">
    <property type="entry name" value="REXO1/3/4-like"/>
</dbReference>
<dbReference type="GO" id="GO:0000027">
    <property type="term" value="P:ribosomal large subunit assembly"/>
    <property type="evidence" value="ECO:0007669"/>
    <property type="project" value="TreeGrafter"/>
</dbReference>
<dbReference type="Pfam" id="PF00929">
    <property type="entry name" value="RNase_T"/>
    <property type="match status" value="1"/>
</dbReference>
<keyword evidence="2" id="KW-0540">Nuclease</keyword>
<keyword evidence="1" id="KW-0698">rRNA processing</keyword>
<evidence type="ECO:0000256" key="5">
    <source>
        <dbReference type="ARBA" id="ARBA00025599"/>
    </source>
</evidence>
<dbReference type="GO" id="GO:0006364">
    <property type="term" value="P:rRNA processing"/>
    <property type="evidence" value="ECO:0007669"/>
    <property type="project" value="UniProtKB-KW"/>
</dbReference>
<dbReference type="OrthoDB" id="8191639at2759"/>
<sequence length="185" mass="20680">MAVIPLSRYVALDCEMVQCRSQLALARIAVVDYTGAEVYHSFVFVHPEDVTNYHTDITGITKSDLHGAPSFEIVQACVRELLADKIVVGHALFNDLAILQHRHVYEEMRDTALYYPLRERCNVHHEGQYPALRRVALEVLGRKIQCGSHCPLEDARATMDIFLSVREEYEAALASGDDVVAAVPG</sequence>
<comment type="function">
    <text evidence="5">Exoribonuclease involved in ribosome biosynthesis. Involved in the processing of ITS1, the internal transcribed spacer localized between the 18S and 5.8S rRNAs.</text>
</comment>
<dbReference type="InterPro" id="IPR012337">
    <property type="entry name" value="RNaseH-like_sf"/>
</dbReference>
<evidence type="ECO:0000259" key="6">
    <source>
        <dbReference type="SMART" id="SM00479"/>
    </source>
</evidence>
<evidence type="ECO:0000313" key="8">
    <source>
        <dbReference type="Proteomes" id="UP000053611"/>
    </source>
</evidence>
<evidence type="ECO:0000256" key="3">
    <source>
        <dbReference type="ARBA" id="ARBA00022801"/>
    </source>
</evidence>
<protein>
    <submittedName>
        <fullName evidence="7">Ribonuclease H-like protein</fullName>
    </submittedName>
</protein>
<evidence type="ECO:0000256" key="4">
    <source>
        <dbReference type="ARBA" id="ARBA00022839"/>
    </source>
</evidence>
<dbReference type="Proteomes" id="UP000053611">
    <property type="component" value="Unassembled WGS sequence"/>
</dbReference>
<dbReference type="InterPro" id="IPR036397">
    <property type="entry name" value="RNaseH_sf"/>
</dbReference>
<keyword evidence="4" id="KW-0269">Exonuclease</keyword>
<keyword evidence="3" id="KW-0378">Hydrolase</keyword>
<name>A0A0J0XGL0_9TREE</name>
<dbReference type="GO" id="GO:0005634">
    <property type="term" value="C:nucleus"/>
    <property type="evidence" value="ECO:0007669"/>
    <property type="project" value="TreeGrafter"/>
</dbReference>
<evidence type="ECO:0000256" key="2">
    <source>
        <dbReference type="ARBA" id="ARBA00022722"/>
    </source>
</evidence>
<dbReference type="RefSeq" id="XP_018276653.1">
    <property type="nucleotide sequence ID" value="XM_018420491.1"/>
</dbReference>
<dbReference type="PANTHER" id="PTHR12801:SF45">
    <property type="entry name" value="RNA EXONUCLEASE 4"/>
    <property type="match status" value="1"/>
</dbReference>
<feature type="domain" description="Exonuclease" evidence="6">
    <location>
        <begin position="8"/>
        <end position="171"/>
    </location>
</feature>
<evidence type="ECO:0000313" key="7">
    <source>
        <dbReference type="EMBL" id="KLT40162.1"/>
    </source>
</evidence>
<proteinExistence type="predicted"/>
<dbReference type="InterPro" id="IPR013520">
    <property type="entry name" value="Ribonucl_H"/>
</dbReference>
<organism evidence="7 8">
    <name type="scientific">Cutaneotrichosporon oleaginosum</name>
    <dbReference type="NCBI Taxonomy" id="879819"/>
    <lineage>
        <taxon>Eukaryota</taxon>
        <taxon>Fungi</taxon>
        <taxon>Dikarya</taxon>
        <taxon>Basidiomycota</taxon>
        <taxon>Agaricomycotina</taxon>
        <taxon>Tremellomycetes</taxon>
        <taxon>Trichosporonales</taxon>
        <taxon>Trichosporonaceae</taxon>
        <taxon>Cutaneotrichosporon</taxon>
    </lineage>
</organism>
<keyword evidence="8" id="KW-1185">Reference proteome</keyword>